<evidence type="ECO:0000313" key="3">
    <source>
        <dbReference type="Proteomes" id="UP001209878"/>
    </source>
</evidence>
<evidence type="ECO:0000259" key="1">
    <source>
        <dbReference type="PROSITE" id="PS50940"/>
    </source>
</evidence>
<sequence length="98" mass="10428">MCVDSSSCVFFSSDPVTCEGFSHGNYISDPDNCALSHRCLVISGVMEQTQPGITHCTSGQVFVVPHIACLVVDQAPCADYSLHVLSPAAVVDTVLCRH</sequence>
<accession>A0AAD9PDV6</accession>
<protein>
    <recommendedName>
        <fullName evidence="1">Chitin-binding type-2 domain-containing protein</fullName>
    </recommendedName>
</protein>
<dbReference type="Proteomes" id="UP001209878">
    <property type="component" value="Unassembled WGS sequence"/>
</dbReference>
<dbReference type="EMBL" id="JAODUO010000022">
    <property type="protein sequence ID" value="KAK2192825.1"/>
    <property type="molecule type" value="Genomic_DNA"/>
</dbReference>
<dbReference type="AlphaFoldDB" id="A0AAD9PDV6"/>
<reference evidence="2" key="1">
    <citation type="journal article" date="2023" name="Mol. Biol. Evol.">
        <title>Third-Generation Sequencing Reveals the Adaptive Role of the Epigenome in Three Deep-Sea Polychaetes.</title>
        <authorList>
            <person name="Perez M."/>
            <person name="Aroh O."/>
            <person name="Sun Y."/>
            <person name="Lan Y."/>
            <person name="Juniper S.K."/>
            <person name="Young C.R."/>
            <person name="Angers B."/>
            <person name="Qian P.Y."/>
        </authorList>
    </citation>
    <scope>NUCLEOTIDE SEQUENCE</scope>
    <source>
        <strain evidence="2">R07B-5</strain>
    </source>
</reference>
<organism evidence="2 3">
    <name type="scientific">Ridgeia piscesae</name>
    <name type="common">Tubeworm</name>
    <dbReference type="NCBI Taxonomy" id="27915"/>
    <lineage>
        <taxon>Eukaryota</taxon>
        <taxon>Metazoa</taxon>
        <taxon>Spiralia</taxon>
        <taxon>Lophotrochozoa</taxon>
        <taxon>Annelida</taxon>
        <taxon>Polychaeta</taxon>
        <taxon>Sedentaria</taxon>
        <taxon>Canalipalpata</taxon>
        <taxon>Sabellida</taxon>
        <taxon>Siboglinidae</taxon>
        <taxon>Ridgeia</taxon>
    </lineage>
</organism>
<dbReference type="GO" id="GO:0005576">
    <property type="term" value="C:extracellular region"/>
    <property type="evidence" value="ECO:0007669"/>
    <property type="project" value="InterPro"/>
</dbReference>
<gene>
    <name evidence="2" type="ORF">NP493_22g06021</name>
</gene>
<name>A0AAD9PDV6_RIDPI</name>
<feature type="domain" description="Chitin-binding type-2" evidence="1">
    <location>
        <begin position="15"/>
        <end position="79"/>
    </location>
</feature>
<dbReference type="PROSITE" id="PS50940">
    <property type="entry name" value="CHIT_BIND_II"/>
    <property type="match status" value="1"/>
</dbReference>
<evidence type="ECO:0000313" key="2">
    <source>
        <dbReference type="EMBL" id="KAK2192825.1"/>
    </source>
</evidence>
<proteinExistence type="predicted"/>
<dbReference type="InterPro" id="IPR002557">
    <property type="entry name" value="Chitin-bd_dom"/>
</dbReference>
<dbReference type="GO" id="GO:0008061">
    <property type="term" value="F:chitin binding"/>
    <property type="evidence" value="ECO:0007669"/>
    <property type="project" value="InterPro"/>
</dbReference>
<comment type="caution">
    <text evidence="2">The sequence shown here is derived from an EMBL/GenBank/DDBJ whole genome shotgun (WGS) entry which is preliminary data.</text>
</comment>
<keyword evidence="3" id="KW-1185">Reference proteome</keyword>